<reference evidence="1 2" key="1">
    <citation type="submission" date="2018-08" db="EMBL/GenBank/DDBJ databases">
        <title>Genome and evolution of the arbuscular mycorrhizal fungus Diversispora epigaea (formerly Glomus versiforme) and its bacterial endosymbionts.</title>
        <authorList>
            <person name="Sun X."/>
            <person name="Fei Z."/>
            <person name="Harrison M."/>
        </authorList>
    </citation>
    <scope>NUCLEOTIDE SEQUENCE [LARGE SCALE GENOMIC DNA]</scope>
    <source>
        <strain evidence="1 2">IT104</strain>
    </source>
</reference>
<proteinExistence type="predicted"/>
<accession>A0A397IW14</accession>
<evidence type="ECO:0000313" key="2">
    <source>
        <dbReference type="Proteomes" id="UP000266861"/>
    </source>
</evidence>
<dbReference type="EMBL" id="PQFF01000152">
    <property type="protein sequence ID" value="RHZ78558.1"/>
    <property type="molecule type" value="Genomic_DNA"/>
</dbReference>
<dbReference type="AlphaFoldDB" id="A0A397IW14"/>
<keyword evidence="2" id="KW-1185">Reference proteome</keyword>
<dbReference type="Proteomes" id="UP000266861">
    <property type="component" value="Unassembled WGS sequence"/>
</dbReference>
<comment type="caution">
    <text evidence="1">The sequence shown here is derived from an EMBL/GenBank/DDBJ whole genome shotgun (WGS) entry which is preliminary data.</text>
</comment>
<name>A0A397IW14_9GLOM</name>
<sequence length="157" mass="17910">MHERNTTAVNERKSMTDANEATRCEFISSILHASIAITRRLTNKEINRELQRDVSGEEASGCLQNIKQLKSSFHMNKKKLTADEAFKRLSIWDCVNSIAMLIIGFILGADWHFIMFTSEGIFCTSNNEYQINLTKKALKGNQENLREDIKQVISIVV</sequence>
<evidence type="ECO:0000313" key="1">
    <source>
        <dbReference type="EMBL" id="RHZ78558.1"/>
    </source>
</evidence>
<protein>
    <submittedName>
        <fullName evidence="1">Uncharacterized protein</fullName>
    </submittedName>
</protein>
<gene>
    <name evidence="1" type="ORF">Glove_161g53</name>
</gene>
<organism evidence="1 2">
    <name type="scientific">Diversispora epigaea</name>
    <dbReference type="NCBI Taxonomy" id="1348612"/>
    <lineage>
        <taxon>Eukaryota</taxon>
        <taxon>Fungi</taxon>
        <taxon>Fungi incertae sedis</taxon>
        <taxon>Mucoromycota</taxon>
        <taxon>Glomeromycotina</taxon>
        <taxon>Glomeromycetes</taxon>
        <taxon>Diversisporales</taxon>
        <taxon>Diversisporaceae</taxon>
        <taxon>Diversispora</taxon>
    </lineage>
</organism>